<name>A0A3Q8XPZ8_9HYPH</name>
<keyword evidence="2" id="KW-1185">Reference proteome</keyword>
<dbReference type="KEGG" id="abaw:D5400_08995"/>
<reference evidence="1 2" key="1">
    <citation type="submission" date="2018-09" db="EMBL/GenBank/DDBJ databases">
        <title>Marinorhizobium profundi gen. nov., sp. nov., isolated from a deep-sea sediment sample from the New Britain Trench and proposal of Marinorhizobiaceae fam. nov. in the order Rhizobiales of the class Alphaproteobacteria.</title>
        <authorList>
            <person name="Cao J."/>
        </authorList>
    </citation>
    <scope>NUCLEOTIDE SEQUENCE [LARGE SCALE GENOMIC DNA]</scope>
    <source>
        <strain evidence="1 2">WS11</strain>
    </source>
</reference>
<organism evidence="1 2">
    <name type="scientific">Georhizobium profundi</name>
    <dbReference type="NCBI Taxonomy" id="2341112"/>
    <lineage>
        <taxon>Bacteria</taxon>
        <taxon>Pseudomonadati</taxon>
        <taxon>Pseudomonadota</taxon>
        <taxon>Alphaproteobacteria</taxon>
        <taxon>Hyphomicrobiales</taxon>
        <taxon>Rhizobiaceae</taxon>
        <taxon>Georhizobium</taxon>
    </lineage>
</organism>
<accession>A0A3Q8XPZ8</accession>
<protein>
    <submittedName>
        <fullName evidence="1">Uncharacterized protein</fullName>
    </submittedName>
</protein>
<evidence type="ECO:0000313" key="1">
    <source>
        <dbReference type="EMBL" id="AZN71389.1"/>
    </source>
</evidence>
<dbReference type="AlphaFoldDB" id="A0A3Q8XPZ8"/>
<dbReference type="EMBL" id="CP032509">
    <property type="protein sequence ID" value="AZN71389.1"/>
    <property type="molecule type" value="Genomic_DNA"/>
</dbReference>
<dbReference type="Proteomes" id="UP000268192">
    <property type="component" value="Chromosome"/>
</dbReference>
<sequence length="879" mass="94198">MTLSTGDTGPTGLFTFTLPDGREGSYAVLGRQAADGRFMLLPSDWVERPSGIQALTLQGSMHDNGLVISGTMPGCGGTENFVVRRLDESGAQTQASVDFDFAPVSGGAAAGTWRGEIVCGPRQRPETVPLTATILQDGEGLVAKLAYDGPVFPPSPVIMTGNVIGTTIALQQLMKLDNSNRSLKTVSARLDAAGQTLAGTVGQNGARCRDFQLTRTGDPQMPDVGAALAGNWAGATDIPPMDRLESSYVLVLAHDGKALQGELRLGHPANRPVAEQDKLVISLAPIHAEGAKIVMAPIGARLAEGIHRPQNSQSAVHRHWLIVMPETVGEELGVRVVQGGRFSEEINRVAELGDRHARFFRRVDAAVQSAMTSGETPPKRFGPGIGGAFAAASSMERQCQMLADWAAPFNGDDLDRQSVENALKAMLPIFEDSVFEPVFGLPYMFMTDPVERREIGFFLQRDCPRRFGIKIANVASIAHAFTLQNAYAGITTAMIDRRESVAWIDATVEELSAMGEDTAAETRLATIRLDAADRLDDVTAEEAARFETAYAARRDRIEIGLLFDRIARAEAMTDGEATLAEFAEIVEAVAQSPMEGDEHRSAMERIGTKAAQIAAPLIAAIRSEEAELGMNLAALSALNGLEQRTTFLTDLRNRGLPIAGVSELSMELYQTRNSLLDSMEVAGEFQAYLTTIEPGDNARMRVTNAAYLYLTPEELAGGAPFYAQILETTIFSLEQASMEIVDSSGPTAVDAVGSSNSGEPSAKDMAMAILAYYRQGTANFNGMGSMFPDDPFGQPNPLNMIGEAMNQVIGEVNLTLAYFEKLGCASASGAGQAGYNCDYIAEIRTDNAMLGMVLPQAGIRNSGRFTAARGGWMYLPDLE</sequence>
<proteinExistence type="predicted"/>
<evidence type="ECO:0000313" key="2">
    <source>
        <dbReference type="Proteomes" id="UP000268192"/>
    </source>
</evidence>
<gene>
    <name evidence="1" type="ORF">D5400_08995</name>
</gene>